<organism evidence="1 2">
    <name type="scientific">Trichonephila clavata</name>
    <name type="common">Joro spider</name>
    <name type="synonym">Nephila clavata</name>
    <dbReference type="NCBI Taxonomy" id="2740835"/>
    <lineage>
        <taxon>Eukaryota</taxon>
        <taxon>Metazoa</taxon>
        <taxon>Ecdysozoa</taxon>
        <taxon>Arthropoda</taxon>
        <taxon>Chelicerata</taxon>
        <taxon>Arachnida</taxon>
        <taxon>Araneae</taxon>
        <taxon>Araneomorphae</taxon>
        <taxon>Entelegynae</taxon>
        <taxon>Araneoidea</taxon>
        <taxon>Nephilidae</taxon>
        <taxon>Trichonephila</taxon>
    </lineage>
</organism>
<keyword evidence="2" id="KW-1185">Reference proteome</keyword>
<dbReference type="Proteomes" id="UP000887116">
    <property type="component" value="Unassembled WGS sequence"/>
</dbReference>
<comment type="caution">
    <text evidence="1">The sequence shown here is derived from an EMBL/GenBank/DDBJ whole genome shotgun (WGS) entry which is preliminary data.</text>
</comment>
<accession>A0A8X6JIX5</accession>
<name>A0A8X6JIX5_TRICU</name>
<reference evidence="1" key="1">
    <citation type="submission" date="2020-07" db="EMBL/GenBank/DDBJ databases">
        <title>Multicomponent nature underlies the extraordinary mechanical properties of spider dragline silk.</title>
        <authorList>
            <person name="Kono N."/>
            <person name="Nakamura H."/>
            <person name="Mori M."/>
            <person name="Yoshida Y."/>
            <person name="Ohtoshi R."/>
            <person name="Malay A.D."/>
            <person name="Moran D.A.P."/>
            <person name="Tomita M."/>
            <person name="Numata K."/>
            <person name="Arakawa K."/>
        </authorList>
    </citation>
    <scope>NUCLEOTIDE SEQUENCE</scope>
</reference>
<dbReference type="AlphaFoldDB" id="A0A8X6JIX5"/>
<proteinExistence type="predicted"/>
<evidence type="ECO:0000313" key="2">
    <source>
        <dbReference type="Proteomes" id="UP000887116"/>
    </source>
</evidence>
<gene>
    <name evidence="1" type="ORF">TNCT_475971</name>
</gene>
<dbReference type="EMBL" id="BMAO01038791">
    <property type="protein sequence ID" value="GFR27128.1"/>
    <property type="molecule type" value="Genomic_DNA"/>
</dbReference>
<protein>
    <submittedName>
        <fullName evidence="1">Uncharacterized protein</fullName>
    </submittedName>
</protein>
<sequence length="78" mass="8782">MFGTLEDLRKNTVQMTSAMCMYVRLIQMTVIRSKEDTTVAENPAVEVAIHIIFRQLCSSSSSVPSNKMLRSSSSLYTF</sequence>
<evidence type="ECO:0000313" key="1">
    <source>
        <dbReference type="EMBL" id="GFR27128.1"/>
    </source>
</evidence>